<keyword evidence="2" id="KW-1185">Reference proteome</keyword>
<reference evidence="1" key="1">
    <citation type="submission" date="2018-04" db="EMBL/GenBank/DDBJ databases">
        <title>Draft Genome Sequences of Chryseobacterium lactis NCTC11390T isolated from milk, Chryseobacterium oncorhynchi 701B-08T from rainbow trout, and Chryseobacterium viscerum 687B-08T from diseased fish.</title>
        <authorList>
            <person name="Jeong J.-J."/>
            <person name="Lee Y.J."/>
            <person name="Pathiraja D."/>
            <person name="Park B."/>
            <person name="Choi I.-G."/>
            <person name="Kim K.D."/>
        </authorList>
    </citation>
    <scope>NUCLEOTIDE SEQUENCE [LARGE SCALE GENOMIC DNA]</scope>
    <source>
        <strain evidence="1">701B-08</strain>
    </source>
</reference>
<evidence type="ECO:0000313" key="2">
    <source>
        <dbReference type="Proteomes" id="UP000236182"/>
    </source>
</evidence>
<protein>
    <submittedName>
        <fullName evidence="1">Uncharacterized protein</fullName>
    </submittedName>
</protein>
<dbReference type="AlphaFoldDB" id="A0A316WPJ0"/>
<dbReference type="Proteomes" id="UP000236182">
    <property type="component" value="Unassembled WGS sequence"/>
</dbReference>
<organism evidence="1 2">
    <name type="scientific">Chryseobacterium oncorhynchi</name>
    <dbReference type="NCBI Taxonomy" id="741074"/>
    <lineage>
        <taxon>Bacteria</taxon>
        <taxon>Pseudomonadati</taxon>
        <taxon>Bacteroidota</taxon>
        <taxon>Flavobacteriia</taxon>
        <taxon>Flavobacteriales</taxon>
        <taxon>Weeksellaceae</taxon>
        <taxon>Chryseobacterium group</taxon>
        <taxon>Chryseobacterium</taxon>
    </lineage>
</organism>
<sequence>MSLSASKAEAKVKVKNILEDMMTKDQNSTEEFADRLIDVLEDWLKEATIKYITGLMAGANPVTGEFTGKLE</sequence>
<comment type="caution">
    <text evidence="1">The sequence shown here is derived from an EMBL/GenBank/DDBJ whole genome shotgun (WGS) entry which is preliminary data.</text>
</comment>
<dbReference type="OrthoDB" id="1270057at2"/>
<evidence type="ECO:0000313" key="1">
    <source>
        <dbReference type="EMBL" id="PWN62313.1"/>
    </source>
</evidence>
<proteinExistence type="predicted"/>
<gene>
    <name evidence="1" type="ORF">C1638_017630</name>
</gene>
<accession>A0A316WPJ0</accession>
<dbReference type="RefSeq" id="WP_109623160.1">
    <property type="nucleotide sequence ID" value="NZ_PPEI02000005.1"/>
</dbReference>
<dbReference type="EMBL" id="PPEI02000005">
    <property type="protein sequence ID" value="PWN62313.1"/>
    <property type="molecule type" value="Genomic_DNA"/>
</dbReference>
<name>A0A316WPJ0_9FLAO</name>